<feature type="region of interest" description="Disordered" evidence="1">
    <location>
        <begin position="524"/>
        <end position="547"/>
    </location>
</feature>
<feature type="compositionally biased region" description="Low complexity" evidence="1">
    <location>
        <begin position="1102"/>
        <end position="1113"/>
    </location>
</feature>
<dbReference type="Gene3D" id="2.30.29.30">
    <property type="entry name" value="Pleckstrin-homology domain (PH domain)/Phosphotyrosine-binding domain (PTB)"/>
    <property type="match status" value="1"/>
</dbReference>
<feature type="compositionally biased region" description="Polar residues" evidence="1">
    <location>
        <begin position="935"/>
        <end position="953"/>
    </location>
</feature>
<dbReference type="EMBL" id="KN838690">
    <property type="protein sequence ID" value="KIJ97541.1"/>
    <property type="molecule type" value="Genomic_DNA"/>
</dbReference>
<feature type="region of interest" description="Disordered" evidence="1">
    <location>
        <begin position="67"/>
        <end position="96"/>
    </location>
</feature>
<gene>
    <name evidence="3" type="ORF">K443DRAFT_105523</name>
</gene>
<dbReference type="PANTHER" id="PTHR38700:SF1">
    <property type="entry name" value="PH DOMAIN-CONTAINING PROTEIN"/>
    <property type="match status" value="1"/>
</dbReference>
<feature type="domain" description="PH" evidence="2">
    <location>
        <begin position="1252"/>
        <end position="1358"/>
    </location>
</feature>
<proteinExistence type="predicted"/>
<dbReference type="InterPro" id="IPR029071">
    <property type="entry name" value="Ubiquitin-like_domsf"/>
</dbReference>
<dbReference type="HOGENOM" id="CLU_006341_0_0_1"/>
<organism evidence="3 4">
    <name type="scientific">Laccaria amethystina LaAM-08-1</name>
    <dbReference type="NCBI Taxonomy" id="1095629"/>
    <lineage>
        <taxon>Eukaryota</taxon>
        <taxon>Fungi</taxon>
        <taxon>Dikarya</taxon>
        <taxon>Basidiomycota</taxon>
        <taxon>Agaricomycotina</taxon>
        <taxon>Agaricomycetes</taxon>
        <taxon>Agaricomycetidae</taxon>
        <taxon>Agaricales</taxon>
        <taxon>Agaricineae</taxon>
        <taxon>Hydnangiaceae</taxon>
        <taxon>Laccaria</taxon>
    </lineage>
</organism>
<feature type="compositionally biased region" description="Basic and acidic residues" evidence="1">
    <location>
        <begin position="855"/>
        <end position="867"/>
    </location>
</feature>
<dbReference type="Gene3D" id="3.10.20.90">
    <property type="entry name" value="Phosphatidylinositol 3-kinase Catalytic Subunit, Chain A, domain 1"/>
    <property type="match status" value="1"/>
</dbReference>
<feature type="region of interest" description="Disordered" evidence="1">
    <location>
        <begin position="688"/>
        <end position="881"/>
    </location>
</feature>
<feature type="compositionally biased region" description="Basic and acidic residues" evidence="1">
    <location>
        <begin position="745"/>
        <end position="761"/>
    </location>
</feature>
<reference evidence="3 4" key="1">
    <citation type="submission" date="2014-04" db="EMBL/GenBank/DDBJ databases">
        <authorList>
            <consortium name="DOE Joint Genome Institute"/>
            <person name="Kuo A."/>
            <person name="Kohler A."/>
            <person name="Nagy L.G."/>
            <person name="Floudas D."/>
            <person name="Copeland A."/>
            <person name="Barry K.W."/>
            <person name="Cichocki N."/>
            <person name="Veneault-Fourrey C."/>
            <person name="LaButti K."/>
            <person name="Lindquist E.A."/>
            <person name="Lipzen A."/>
            <person name="Lundell T."/>
            <person name="Morin E."/>
            <person name="Murat C."/>
            <person name="Sun H."/>
            <person name="Tunlid A."/>
            <person name="Henrissat B."/>
            <person name="Grigoriev I.V."/>
            <person name="Hibbett D.S."/>
            <person name="Martin F."/>
            <person name="Nordberg H.P."/>
            <person name="Cantor M.N."/>
            <person name="Hua S.X."/>
        </authorList>
    </citation>
    <scope>NUCLEOTIDE SEQUENCE [LARGE SCALE GENOMIC DNA]</scope>
    <source>
        <strain evidence="3 4">LaAM-08-1</strain>
    </source>
</reference>
<dbReference type="STRING" id="1095629.A0A0C9XJ06"/>
<feature type="region of interest" description="Disordered" evidence="1">
    <location>
        <begin position="161"/>
        <end position="217"/>
    </location>
</feature>
<feature type="compositionally biased region" description="Polar residues" evidence="1">
    <location>
        <begin position="1055"/>
        <end position="1065"/>
    </location>
</feature>
<feature type="region of interest" description="Disordered" evidence="1">
    <location>
        <begin position="559"/>
        <end position="589"/>
    </location>
</feature>
<dbReference type="InterPro" id="IPR001849">
    <property type="entry name" value="PH_domain"/>
</dbReference>
<name>A0A0C9XJ06_9AGAR</name>
<feature type="compositionally biased region" description="Basic and acidic residues" evidence="1">
    <location>
        <begin position="69"/>
        <end position="88"/>
    </location>
</feature>
<feature type="compositionally biased region" description="Polar residues" evidence="1">
    <location>
        <begin position="795"/>
        <end position="805"/>
    </location>
</feature>
<sequence length="1487" mass="163333">MDVEACLHSHPLHAVTNRPDITAVSTHSFGSIETARNPLHPLIGSRSIASFASFTAAGGRLNSSIVVRDPPRERLAGSREETHSERISSDSSDQVAGKSQVNLTSIPIPASTEFYAHLYDEHPLHSQLSPSKSLHYGERKMAKNRRSLSSILVPSFLQQIPATSPLTSPTSSTFISRMRSQSSVSSSVNHNISNEDTGWRLSTTSTTSRDSPPPDFLLDDDPFACLAPVEPVAQRTIQPQPPSGLASSPPNPRSPLMSPKKVAVTIPATASSGVSAHPGLPCAFSAARIQPRPASQKPAFASRPSLPSLHTLSTMNVVLTKKVRKGRVGAGLPFEPWDNPEGDRTSIARVLQDPTFSNTESLPPGSQPLLPSQICPAPAAEELGSSQGLTSLGGAAHFDVRQPKLRDDNASAPFTVGSSSLSPSSSFITADVVTGPNPGLDLVDSASDLPNTDHIEDEDIIDLDYLNNLPLDFDVDLDDDSASSSSSVLYTPYYTTSRSSFEEQIASPSSSRLSSSDLSASLSRSISSTSNSSSRSSTSGTEECNSHPLVMRHSDSHALDSTFLDGDDSPGMLTRSSSEDSDILNSPPDTDYFQYFPTHRWVDPSLSKDGFHPYSELENSKDSPLAISPGKFLVLDEEGLEYQPGTSADTVRASLLFPSVSTESANFAQPPPPDLPRDRGSIHEEVQDKTHAGEMVDGSNWDSNGNHHQAQQQQQGMYTHGESFREQRGTSTGFYPSMAFSKRMGGRDDDDHDRRDEDRSRRGVTHGTSLFDTPSSSEPTTSEDEESTDDYTQYPERSSPTTVSSPEFRMPRMPGGSSSDDDVPLAQRIPTALTAQRTIRRQVRDERQQKRKDRAMRQEGEGAERQPRSRQMTLRPAGASGGIVAPGMAMSSSQEAALHAVTTAGYPPRQHAMVSPGRPFSPDALARKLQNVQAAEYQSSQFAPSTSPPSFQQPHHIPSFGSRTSLETLDPSGALRASRSRSLRDPPPTYSPPLHRSPSNPPPPPLRPVRSFHRVERRTFEEEDRPPLPDASVARSMTGTRARSRSRVEEPATIAQFQRQRSQSVARDRSAFNAHTSFGLEEPPPMPRISMDDHHHRSLVKASPADPSPSRSSKTPVDTQRTSRPNTSAGRLQSPALASAASNPAVVVTQQRIFVGDMQRFNMVEITATTNAGNVIEMIEAQGSLAGWAGNGGWMLWEVAQDFGMERPIRNFELLSDVQASWNKDKMMNTFVVRLTPFAKPLSLAAMPTSSPTHSGYVEWEAKRGKWSKRWMQLREHCLWLSKRDNRRDEVMLCSLSNFDAYHFIRARRTPKPFAFAVKSTDKLSFFENTADYLHNFSCKEADGKIWMEKILIARVSAVVAYFKKTTHQRSRSHTFSTKRDRFFSTQKFQEATPLLRFPGPVLGRHLEPTHVLFSLLFLLFQLTPAPRNLWGVMTSSSLDRSYMAKFETALLYSSTYINSASTPIFLNCIRSFNLLSSYIPGFTAVM</sequence>
<protein>
    <recommendedName>
        <fullName evidence="2">PH domain-containing protein</fullName>
    </recommendedName>
</protein>
<evidence type="ECO:0000259" key="2">
    <source>
        <dbReference type="SMART" id="SM00233"/>
    </source>
</evidence>
<dbReference type="SUPFAM" id="SSF50729">
    <property type="entry name" value="PH domain-like"/>
    <property type="match status" value="1"/>
</dbReference>
<feature type="compositionally biased region" description="Low complexity" evidence="1">
    <location>
        <begin position="524"/>
        <end position="541"/>
    </location>
</feature>
<feature type="region of interest" description="Disordered" evidence="1">
    <location>
        <begin position="935"/>
        <end position="1069"/>
    </location>
</feature>
<feature type="region of interest" description="Disordered" evidence="1">
    <location>
        <begin position="1098"/>
        <end position="1141"/>
    </location>
</feature>
<dbReference type="PANTHER" id="PTHR38700">
    <property type="entry name" value="YALI0E22418P"/>
    <property type="match status" value="1"/>
</dbReference>
<dbReference type="InterPro" id="IPR011993">
    <property type="entry name" value="PH-like_dom_sf"/>
</dbReference>
<feature type="region of interest" description="Disordered" evidence="1">
    <location>
        <begin position="236"/>
        <end position="258"/>
    </location>
</feature>
<keyword evidence="4" id="KW-1185">Reference proteome</keyword>
<dbReference type="CDD" id="cd00821">
    <property type="entry name" value="PH"/>
    <property type="match status" value="1"/>
</dbReference>
<feature type="compositionally biased region" description="Polar residues" evidence="1">
    <location>
        <begin position="1114"/>
        <end position="1131"/>
    </location>
</feature>
<dbReference type="SMART" id="SM00233">
    <property type="entry name" value="PH"/>
    <property type="match status" value="1"/>
</dbReference>
<feature type="compositionally biased region" description="Low complexity" evidence="1">
    <location>
        <begin position="163"/>
        <end position="192"/>
    </location>
</feature>
<dbReference type="Proteomes" id="UP000054477">
    <property type="component" value="Unassembled WGS sequence"/>
</dbReference>
<evidence type="ECO:0000313" key="4">
    <source>
        <dbReference type="Proteomes" id="UP000054477"/>
    </source>
</evidence>
<evidence type="ECO:0000313" key="3">
    <source>
        <dbReference type="EMBL" id="KIJ97541.1"/>
    </source>
</evidence>
<evidence type="ECO:0000256" key="1">
    <source>
        <dbReference type="SAM" id="MobiDB-lite"/>
    </source>
</evidence>
<accession>A0A0C9XJ06</accession>
<reference evidence="4" key="2">
    <citation type="submission" date="2015-01" db="EMBL/GenBank/DDBJ databases">
        <title>Evolutionary Origins and Diversification of the Mycorrhizal Mutualists.</title>
        <authorList>
            <consortium name="DOE Joint Genome Institute"/>
            <consortium name="Mycorrhizal Genomics Consortium"/>
            <person name="Kohler A."/>
            <person name="Kuo A."/>
            <person name="Nagy L.G."/>
            <person name="Floudas D."/>
            <person name="Copeland A."/>
            <person name="Barry K.W."/>
            <person name="Cichocki N."/>
            <person name="Veneault-Fourrey C."/>
            <person name="LaButti K."/>
            <person name="Lindquist E.A."/>
            <person name="Lipzen A."/>
            <person name="Lundell T."/>
            <person name="Morin E."/>
            <person name="Murat C."/>
            <person name="Riley R."/>
            <person name="Ohm R."/>
            <person name="Sun H."/>
            <person name="Tunlid A."/>
            <person name="Henrissat B."/>
            <person name="Grigoriev I.V."/>
            <person name="Hibbett D.S."/>
            <person name="Martin F."/>
        </authorList>
    </citation>
    <scope>NUCLEOTIDE SEQUENCE [LARGE SCALE GENOMIC DNA]</scope>
    <source>
        <strain evidence="4">LaAM-08-1</strain>
    </source>
</reference>
<dbReference type="OrthoDB" id="43122at2759"/>
<dbReference type="SUPFAM" id="SSF54236">
    <property type="entry name" value="Ubiquitin-like"/>
    <property type="match status" value="1"/>
</dbReference>